<evidence type="ECO:0000256" key="5">
    <source>
        <dbReference type="ARBA" id="ARBA00023242"/>
    </source>
</evidence>
<comment type="subcellular location">
    <subcellularLocation>
        <location evidence="1">Nucleus</location>
    </subcellularLocation>
</comment>
<keyword evidence="2" id="KW-0805">Transcription regulation</keyword>
<sequence>MASPNTKVFSKTLSKTDAKKRLAIPTKSMDSLPSFNRNHAIEIDLIYGSSTWPVQYTISKNGSNKRPSFTSGWPTFVACNGLERGDKISLYKVGSSLYRVEVDKAVDGSPSNQHGARPSPLLPLNRETNLSGLAADGAGTSQLDAGGEACYK</sequence>
<name>A0ABR2QLZ1_9ROSI</name>
<dbReference type="InterPro" id="IPR015300">
    <property type="entry name" value="DNA-bd_pseudobarrel_sf"/>
</dbReference>
<keyword evidence="8" id="KW-1185">Reference proteome</keyword>
<dbReference type="Pfam" id="PF02362">
    <property type="entry name" value="B3"/>
    <property type="match status" value="1"/>
</dbReference>
<organism evidence="7 8">
    <name type="scientific">Hibiscus sabdariffa</name>
    <name type="common">roselle</name>
    <dbReference type="NCBI Taxonomy" id="183260"/>
    <lineage>
        <taxon>Eukaryota</taxon>
        <taxon>Viridiplantae</taxon>
        <taxon>Streptophyta</taxon>
        <taxon>Embryophyta</taxon>
        <taxon>Tracheophyta</taxon>
        <taxon>Spermatophyta</taxon>
        <taxon>Magnoliopsida</taxon>
        <taxon>eudicotyledons</taxon>
        <taxon>Gunneridae</taxon>
        <taxon>Pentapetalae</taxon>
        <taxon>rosids</taxon>
        <taxon>malvids</taxon>
        <taxon>Malvales</taxon>
        <taxon>Malvaceae</taxon>
        <taxon>Malvoideae</taxon>
        <taxon>Hibiscus</taxon>
    </lineage>
</organism>
<evidence type="ECO:0000313" key="7">
    <source>
        <dbReference type="EMBL" id="KAK9001595.1"/>
    </source>
</evidence>
<accession>A0ABR2QLZ1</accession>
<evidence type="ECO:0000256" key="3">
    <source>
        <dbReference type="ARBA" id="ARBA00023125"/>
    </source>
</evidence>
<dbReference type="CDD" id="cd10017">
    <property type="entry name" value="B3_DNA"/>
    <property type="match status" value="1"/>
</dbReference>
<gene>
    <name evidence="7" type="ORF">V6N11_083375</name>
</gene>
<reference evidence="7 8" key="1">
    <citation type="journal article" date="2024" name="G3 (Bethesda)">
        <title>Genome assembly of Hibiscus sabdariffa L. provides insights into metabolisms of medicinal natural products.</title>
        <authorList>
            <person name="Kim T."/>
        </authorList>
    </citation>
    <scope>NUCLEOTIDE SEQUENCE [LARGE SCALE GENOMIC DNA]</scope>
    <source>
        <strain evidence="7">TK-2024</strain>
        <tissue evidence="7">Old leaves</tissue>
    </source>
</reference>
<dbReference type="SUPFAM" id="SSF101936">
    <property type="entry name" value="DNA-binding pseudobarrel domain"/>
    <property type="match status" value="1"/>
</dbReference>
<dbReference type="Proteomes" id="UP001396334">
    <property type="component" value="Unassembled WGS sequence"/>
</dbReference>
<protein>
    <recommendedName>
        <fullName evidence="6">TF-B3 domain-containing protein</fullName>
    </recommendedName>
</protein>
<comment type="caution">
    <text evidence="7">The sequence shown here is derived from an EMBL/GenBank/DDBJ whole genome shotgun (WGS) entry which is preliminary data.</text>
</comment>
<keyword evidence="5" id="KW-0539">Nucleus</keyword>
<evidence type="ECO:0000256" key="1">
    <source>
        <dbReference type="ARBA" id="ARBA00004123"/>
    </source>
</evidence>
<keyword evidence="3" id="KW-0238">DNA-binding</keyword>
<keyword evidence="4" id="KW-0804">Transcription</keyword>
<dbReference type="SMART" id="SM01019">
    <property type="entry name" value="B3"/>
    <property type="match status" value="1"/>
</dbReference>
<dbReference type="InterPro" id="IPR003340">
    <property type="entry name" value="B3_DNA-bd"/>
</dbReference>
<dbReference type="EMBL" id="JBBPBN010000036">
    <property type="protein sequence ID" value="KAK9001595.1"/>
    <property type="molecule type" value="Genomic_DNA"/>
</dbReference>
<evidence type="ECO:0000256" key="4">
    <source>
        <dbReference type="ARBA" id="ARBA00023163"/>
    </source>
</evidence>
<feature type="domain" description="TF-B3" evidence="6">
    <location>
        <begin position="7"/>
        <end position="106"/>
    </location>
</feature>
<evidence type="ECO:0000256" key="2">
    <source>
        <dbReference type="ARBA" id="ARBA00023015"/>
    </source>
</evidence>
<dbReference type="PROSITE" id="PS50863">
    <property type="entry name" value="B3"/>
    <property type="match status" value="1"/>
</dbReference>
<dbReference type="Gene3D" id="2.40.330.10">
    <property type="entry name" value="DNA-binding pseudobarrel domain"/>
    <property type="match status" value="1"/>
</dbReference>
<proteinExistence type="predicted"/>
<evidence type="ECO:0000259" key="6">
    <source>
        <dbReference type="PROSITE" id="PS50863"/>
    </source>
</evidence>
<evidence type="ECO:0000313" key="8">
    <source>
        <dbReference type="Proteomes" id="UP001396334"/>
    </source>
</evidence>